<name>A0A504ZDB3_FASGI</name>
<evidence type="ECO:0000313" key="2">
    <source>
        <dbReference type="Proteomes" id="UP000316759"/>
    </source>
</evidence>
<dbReference type="Proteomes" id="UP000316759">
    <property type="component" value="Unassembled WGS sequence"/>
</dbReference>
<evidence type="ECO:0000313" key="1">
    <source>
        <dbReference type="EMBL" id="TPP67878.1"/>
    </source>
</evidence>
<gene>
    <name evidence="1" type="ORF">FGIG_01228</name>
</gene>
<dbReference type="STRING" id="46835.A0A504ZDB3"/>
<dbReference type="EMBL" id="SUNJ01000112">
    <property type="protein sequence ID" value="TPP67878.1"/>
    <property type="molecule type" value="Genomic_DNA"/>
</dbReference>
<organism evidence="1 2">
    <name type="scientific">Fasciola gigantica</name>
    <name type="common">Giant liver fluke</name>
    <dbReference type="NCBI Taxonomy" id="46835"/>
    <lineage>
        <taxon>Eukaryota</taxon>
        <taxon>Metazoa</taxon>
        <taxon>Spiralia</taxon>
        <taxon>Lophotrochozoa</taxon>
        <taxon>Platyhelminthes</taxon>
        <taxon>Trematoda</taxon>
        <taxon>Digenea</taxon>
        <taxon>Plagiorchiida</taxon>
        <taxon>Echinostomata</taxon>
        <taxon>Echinostomatoidea</taxon>
        <taxon>Fasciolidae</taxon>
        <taxon>Fasciola</taxon>
    </lineage>
</organism>
<comment type="caution">
    <text evidence="1">The sequence shown here is derived from an EMBL/GenBank/DDBJ whole genome shotgun (WGS) entry which is preliminary data.</text>
</comment>
<reference evidence="1 2" key="1">
    <citation type="submission" date="2019-04" db="EMBL/GenBank/DDBJ databases">
        <title>Annotation for the trematode Fasciola gigantica.</title>
        <authorList>
            <person name="Choi Y.-J."/>
        </authorList>
    </citation>
    <scope>NUCLEOTIDE SEQUENCE [LARGE SCALE GENOMIC DNA]</scope>
    <source>
        <strain evidence="1">Uganda_cow_1</strain>
    </source>
</reference>
<proteinExistence type="predicted"/>
<keyword evidence="2" id="KW-1185">Reference proteome</keyword>
<dbReference type="AlphaFoldDB" id="A0A504ZDB3"/>
<sequence length="172" mass="19276">MAGCLFLPVTFIHVHTNFHVPSKDKHRGYSYVTDRPVPTQNAKRYLDGGDNWVYLLLWWNCLSADVENQFSLRSFMGNPVANTGPTDPNIGQRTRGGRTTTDLSGLGLQYCHARLCSLERRAIQSGIISSDSVHSDQTDLTVLCEKIDQLDSTLWTNANQSMELKLLNFLTG</sequence>
<protein>
    <submittedName>
        <fullName evidence="1">Uncharacterized protein</fullName>
    </submittedName>
</protein>
<accession>A0A504ZDB3</accession>